<dbReference type="AlphaFoldDB" id="A0A170U9R5"/>
<accession>A0A170U9R5</accession>
<proteinExistence type="predicted"/>
<sequence length="94" mass="9832">MNTTPTLEINASVREAAKHLVLADPSFDKPSKVDCILGTDLASLLFGQGTPITLGPNMPIAVSSPFGYILLGAAPVAAFPFRGLPHPPLQLLLP</sequence>
<dbReference type="EMBL" id="GEMB01007735">
    <property type="protein sequence ID" value="JAR95711.1"/>
    <property type="molecule type" value="Transcribed_RNA"/>
</dbReference>
<reference evidence="1" key="2">
    <citation type="journal article" date="2017" name="J. Med. Entomol.">
        <title>Transcriptome Analysis of the Triatoma infestans (Hemiptera: Reduviidae) Integument.</title>
        <authorList>
            <person name="Calderon-Fernandez G.M."/>
            <person name="Moriconi D.E."/>
            <person name="Dulbecco A.B."/>
            <person name="Juarez M.P."/>
        </authorList>
    </citation>
    <scope>NUCLEOTIDE SEQUENCE</scope>
    <source>
        <strain evidence="1">Int1</strain>
        <tissue evidence="1">Integument</tissue>
    </source>
</reference>
<evidence type="ECO:0000313" key="1">
    <source>
        <dbReference type="EMBL" id="JAR95711.1"/>
    </source>
</evidence>
<protein>
    <submittedName>
        <fullName evidence="1">Uncharacterized protein</fullName>
    </submittedName>
</protein>
<organism evidence="1">
    <name type="scientific">Triatoma infestans</name>
    <name type="common">Assassin bug</name>
    <dbReference type="NCBI Taxonomy" id="30076"/>
    <lineage>
        <taxon>Eukaryota</taxon>
        <taxon>Metazoa</taxon>
        <taxon>Ecdysozoa</taxon>
        <taxon>Arthropoda</taxon>
        <taxon>Hexapoda</taxon>
        <taxon>Insecta</taxon>
        <taxon>Pterygota</taxon>
        <taxon>Neoptera</taxon>
        <taxon>Paraneoptera</taxon>
        <taxon>Hemiptera</taxon>
        <taxon>Heteroptera</taxon>
        <taxon>Panheteroptera</taxon>
        <taxon>Cimicomorpha</taxon>
        <taxon>Reduviidae</taxon>
        <taxon>Triatominae</taxon>
        <taxon>Triatoma</taxon>
    </lineage>
</organism>
<name>A0A170U9R5_TRIIF</name>
<reference evidence="1" key="1">
    <citation type="submission" date="2016-04" db="EMBL/GenBank/DDBJ databases">
        <authorList>
            <person name="Calderon-Fernandez G.M.Sr."/>
        </authorList>
    </citation>
    <scope>NUCLEOTIDE SEQUENCE</scope>
    <source>
        <strain evidence="1">Int1</strain>
        <tissue evidence="1">Integument</tissue>
    </source>
</reference>